<evidence type="ECO:0000313" key="7">
    <source>
        <dbReference type="Proteomes" id="UP000266906"/>
    </source>
</evidence>
<dbReference type="GO" id="GO:0006633">
    <property type="term" value="P:fatty acid biosynthetic process"/>
    <property type="evidence" value="ECO:0007669"/>
    <property type="project" value="InterPro"/>
</dbReference>
<gene>
    <name evidence="6" type="ORF">EDD38_6986</name>
</gene>
<dbReference type="InterPro" id="IPR014031">
    <property type="entry name" value="Ketoacyl_synth_C"/>
</dbReference>
<dbReference type="InterPro" id="IPR016039">
    <property type="entry name" value="Thiolase-like"/>
</dbReference>
<dbReference type="RefSeq" id="WP_123821220.1">
    <property type="nucleotide sequence ID" value="NZ_RKQG01000003.1"/>
</dbReference>
<comment type="similarity">
    <text evidence="1 4">Belongs to the thiolase-like superfamily. Beta-ketoacyl-ACP synthases family.</text>
</comment>
<dbReference type="SMART" id="SM00825">
    <property type="entry name" value="PKS_KS"/>
    <property type="match status" value="1"/>
</dbReference>
<keyword evidence="7" id="KW-1185">Reference proteome</keyword>
<evidence type="ECO:0000259" key="5">
    <source>
        <dbReference type="PROSITE" id="PS52004"/>
    </source>
</evidence>
<sequence length="419" mass="42492">MTDRTDRARIVVTGTGAVTAGGDGMAATWRTLCEGRGTARHDPALDGTPVPISCRPPHPEDAPVRQGWRLDRSTRYLLTAAQEALREAGIEAFGTRPPDWDPARVAVVVGSAAGGVAVLEDAHRRLLERGSGALSPLTLTGYLPNLSAAGHLALALRTTGPALHTSTACASGANAIAHAALLLATGACDLAVTGGTDAMATPLCAAAFARTGALSRRTDRPATASRPFDRDRDGFVLGEGAGVLVLERAADAAARGAPALAHLAGWATTSDAHHPTAPDPAGRGLRAAVALALRAADAAPGEVEHVNAHGTGTPRGDRAEAAAIRDLFARTPPSVTSAKGALGHTMGAAGAIEAALTVRTLRTGTAPPTANHDAPGPDTAGIDLVTGRPRDHGPRLALSHSLGFGGHNTVLALRRTDAP</sequence>
<dbReference type="AlphaFoldDB" id="A0A3N4R2V3"/>
<name>A0A3N4R2V3_9ACTN</name>
<dbReference type="Proteomes" id="UP000266906">
    <property type="component" value="Unassembled WGS sequence"/>
</dbReference>
<keyword evidence="2 4" id="KW-0808">Transferase</keyword>
<dbReference type="InterPro" id="IPR014030">
    <property type="entry name" value="Ketoacyl_synth_N"/>
</dbReference>
<dbReference type="GO" id="GO:0004315">
    <property type="term" value="F:3-oxoacyl-[acyl-carrier-protein] synthase activity"/>
    <property type="evidence" value="ECO:0007669"/>
    <property type="project" value="InterPro"/>
</dbReference>
<dbReference type="PROSITE" id="PS52004">
    <property type="entry name" value="KS3_2"/>
    <property type="match status" value="1"/>
</dbReference>
<reference evidence="6 7" key="1">
    <citation type="submission" date="2018-11" db="EMBL/GenBank/DDBJ databases">
        <title>Sequencing the genomes of 1000 actinobacteria strains.</title>
        <authorList>
            <person name="Klenk H.-P."/>
        </authorList>
    </citation>
    <scope>NUCLEOTIDE SEQUENCE [LARGE SCALE GENOMIC DNA]</scope>
    <source>
        <strain evidence="6 7">DSM 44781</strain>
    </source>
</reference>
<dbReference type="InterPro" id="IPR018201">
    <property type="entry name" value="Ketoacyl_synth_AS"/>
</dbReference>
<dbReference type="PANTHER" id="PTHR11712">
    <property type="entry name" value="POLYKETIDE SYNTHASE-RELATED"/>
    <property type="match status" value="1"/>
</dbReference>
<evidence type="ECO:0000256" key="2">
    <source>
        <dbReference type="ARBA" id="ARBA00022679"/>
    </source>
</evidence>
<dbReference type="InterPro" id="IPR000794">
    <property type="entry name" value="Beta-ketoacyl_synthase"/>
</dbReference>
<dbReference type="Pfam" id="PF00109">
    <property type="entry name" value="ketoacyl-synt"/>
    <property type="match status" value="1"/>
</dbReference>
<dbReference type="PROSITE" id="PS00606">
    <property type="entry name" value="KS3_1"/>
    <property type="match status" value="1"/>
</dbReference>
<evidence type="ECO:0000256" key="1">
    <source>
        <dbReference type="ARBA" id="ARBA00008467"/>
    </source>
</evidence>
<dbReference type="CDD" id="cd00834">
    <property type="entry name" value="KAS_I_II"/>
    <property type="match status" value="1"/>
</dbReference>
<evidence type="ECO:0000256" key="3">
    <source>
        <dbReference type="ARBA" id="ARBA00023315"/>
    </source>
</evidence>
<accession>A0A3N4R2V3</accession>
<organism evidence="6 7">
    <name type="scientific">Kitasatospora cineracea</name>
    <dbReference type="NCBI Taxonomy" id="88074"/>
    <lineage>
        <taxon>Bacteria</taxon>
        <taxon>Bacillati</taxon>
        <taxon>Actinomycetota</taxon>
        <taxon>Actinomycetes</taxon>
        <taxon>Kitasatosporales</taxon>
        <taxon>Streptomycetaceae</taxon>
        <taxon>Kitasatospora</taxon>
    </lineage>
</organism>
<dbReference type="Gene3D" id="3.40.47.10">
    <property type="match status" value="2"/>
</dbReference>
<dbReference type="Pfam" id="PF02801">
    <property type="entry name" value="Ketoacyl-synt_C"/>
    <property type="match status" value="1"/>
</dbReference>
<evidence type="ECO:0000256" key="4">
    <source>
        <dbReference type="RuleBase" id="RU003694"/>
    </source>
</evidence>
<dbReference type="InterPro" id="IPR020841">
    <property type="entry name" value="PKS_Beta-ketoAc_synthase_dom"/>
</dbReference>
<dbReference type="SUPFAM" id="SSF53901">
    <property type="entry name" value="Thiolase-like"/>
    <property type="match status" value="2"/>
</dbReference>
<comment type="caution">
    <text evidence="6">The sequence shown here is derived from an EMBL/GenBank/DDBJ whole genome shotgun (WGS) entry which is preliminary data.</text>
</comment>
<dbReference type="EMBL" id="RKQG01000003">
    <property type="protein sequence ID" value="RPE27698.1"/>
    <property type="molecule type" value="Genomic_DNA"/>
</dbReference>
<feature type="domain" description="Ketosynthase family 3 (KS3)" evidence="5">
    <location>
        <begin position="7"/>
        <end position="415"/>
    </location>
</feature>
<protein>
    <submittedName>
        <fullName evidence="6">3-oxoacyl-[acyl-carrier-protein] synthase II</fullName>
    </submittedName>
</protein>
<evidence type="ECO:0000313" key="6">
    <source>
        <dbReference type="EMBL" id="RPE27698.1"/>
    </source>
</evidence>
<proteinExistence type="inferred from homology"/>
<dbReference type="PANTHER" id="PTHR11712:SF347">
    <property type="entry name" value="BETA KETOACYL-ACYL CARRIER PROTEIN SYNTHASE"/>
    <property type="match status" value="1"/>
</dbReference>
<keyword evidence="3" id="KW-0012">Acyltransferase</keyword>